<feature type="compositionally biased region" description="Low complexity" evidence="1">
    <location>
        <begin position="236"/>
        <end position="248"/>
    </location>
</feature>
<name>A0AAD7P0V1_9AGAR</name>
<evidence type="ECO:0000313" key="3">
    <source>
        <dbReference type="Proteomes" id="UP001215598"/>
    </source>
</evidence>
<dbReference type="EMBL" id="JARKIB010000003">
    <property type="protein sequence ID" value="KAJ7783133.1"/>
    <property type="molecule type" value="Genomic_DNA"/>
</dbReference>
<evidence type="ECO:0000313" key="2">
    <source>
        <dbReference type="EMBL" id="KAJ7783133.1"/>
    </source>
</evidence>
<gene>
    <name evidence="2" type="ORF">B0H16DRAFT_479222</name>
</gene>
<organism evidence="2 3">
    <name type="scientific">Mycena metata</name>
    <dbReference type="NCBI Taxonomy" id="1033252"/>
    <lineage>
        <taxon>Eukaryota</taxon>
        <taxon>Fungi</taxon>
        <taxon>Dikarya</taxon>
        <taxon>Basidiomycota</taxon>
        <taxon>Agaricomycotina</taxon>
        <taxon>Agaricomycetes</taxon>
        <taxon>Agaricomycetidae</taxon>
        <taxon>Agaricales</taxon>
        <taxon>Marasmiineae</taxon>
        <taxon>Mycenaceae</taxon>
        <taxon>Mycena</taxon>
    </lineage>
</organism>
<comment type="caution">
    <text evidence="2">The sequence shown here is derived from an EMBL/GenBank/DDBJ whole genome shotgun (WGS) entry which is preliminary data.</text>
</comment>
<keyword evidence="3" id="KW-1185">Reference proteome</keyword>
<reference evidence="2" key="1">
    <citation type="submission" date="2023-03" db="EMBL/GenBank/DDBJ databases">
        <title>Massive genome expansion in bonnet fungi (Mycena s.s.) driven by repeated elements and novel gene families across ecological guilds.</title>
        <authorList>
            <consortium name="Lawrence Berkeley National Laboratory"/>
            <person name="Harder C.B."/>
            <person name="Miyauchi S."/>
            <person name="Viragh M."/>
            <person name="Kuo A."/>
            <person name="Thoen E."/>
            <person name="Andreopoulos B."/>
            <person name="Lu D."/>
            <person name="Skrede I."/>
            <person name="Drula E."/>
            <person name="Henrissat B."/>
            <person name="Morin E."/>
            <person name="Kohler A."/>
            <person name="Barry K."/>
            <person name="LaButti K."/>
            <person name="Morin E."/>
            <person name="Salamov A."/>
            <person name="Lipzen A."/>
            <person name="Mereny Z."/>
            <person name="Hegedus B."/>
            <person name="Baldrian P."/>
            <person name="Stursova M."/>
            <person name="Weitz H."/>
            <person name="Taylor A."/>
            <person name="Grigoriev I.V."/>
            <person name="Nagy L.G."/>
            <person name="Martin F."/>
            <person name="Kauserud H."/>
        </authorList>
    </citation>
    <scope>NUCLEOTIDE SEQUENCE</scope>
    <source>
        <strain evidence="2">CBHHK182m</strain>
    </source>
</reference>
<proteinExistence type="predicted"/>
<feature type="compositionally biased region" description="Gly residues" evidence="1">
    <location>
        <begin position="249"/>
        <end position="275"/>
    </location>
</feature>
<dbReference type="AlphaFoldDB" id="A0AAD7P0V1"/>
<accession>A0AAD7P0V1</accession>
<feature type="compositionally biased region" description="Gly residues" evidence="1">
    <location>
        <begin position="226"/>
        <end position="235"/>
    </location>
</feature>
<feature type="region of interest" description="Disordered" evidence="1">
    <location>
        <begin position="222"/>
        <end position="279"/>
    </location>
</feature>
<protein>
    <submittedName>
        <fullName evidence="2">Uncharacterized protein</fullName>
    </submittedName>
</protein>
<dbReference type="Proteomes" id="UP001215598">
    <property type="component" value="Unassembled WGS sequence"/>
</dbReference>
<evidence type="ECO:0000256" key="1">
    <source>
        <dbReference type="SAM" id="MobiDB-lite"/>
    </source>
</evidence>
<sequence>MSISYFSGNRAVDRGLDPEDWMRMLRVHYRTNGVADAERLDDVADRFKAGSPADKWFKGLDTAVDKVDWGTFMRAFKTRFPDITPVEKPRIQFLAEVAGMRISMESLAQETVLVGGVRVSVLRDLSDRVNDVVVEAAATSDRDAGLFTFYSALPPSIRGTVEAVPATWGTMVTALRTVPQEIVEAAVVAHKREKALEEKLERLGKVQDAVDKLTKRFESAKLSAAGGAGSSGQRGAGVQTAQTQQQGAGVQGGRACGGAAAGGGRGGGTAGGGQGRRPPLTEAEKAALQLVFNEVVSRRAPDTAEGRVLYETQKANWAARTGHISTDNISIDITGFPLTPGTATPASGECWTCGMATQTPHLRTKCPRAALPELESRFRAVCGLWLGGGGAPRAQVNEVAAVVPWWEMEGDGDDAATTQSF</sequence>